<dbReference type="AlphaFoldDB" id="A0A5B7ZP67"/>
<dbReference type="CDD" id="cd00051">
    <property type="entry name" value="EFh"/>
    <property type="match status" value="1"/>
</dbReference>
<feature type="domain" description="EF-hand" evidence="2">
    <location>
        <begin position="78"/>
        <end position="109"/>
    </location>
</feature>
<evidence type="ECO:0000313" key="3">
    <source>
        <dbReference type="EMBL" id="QDA56758.1"/>
    </source>
</evidence>
<dbReference type="Proteomes" id="UP000308149">
    <property type="component" value="Chromosome"/>
</dbReference>
<proteinExistence type="predicted"/>
<dbReference type="RefSeq" id="WP_139715810.1">
    <property type="nucleotide sequence ID" value="NZ_CP040871.1"/>
</dbReference>
<dbReference type="InterPro" id="IPR018247">
    <property type="entry name" value="EF_Hand_1_Ca_BS"/>
</dbReference>
<evidence type="ECO:0000313" key="4">
    <source>
        <dbReference type="Proteomes" id="UP000308149"/>
    </source>
</evidence>
<dbReference type="Gene3D" id="1.10.238.10">
    <property type="entry name" value="EF-hand"/>
    <property type="match status" value="1"/>
</dbReference>
<keyword evidence="4" id="KW-1185">Reference proteome</keyword>
<dbReference type="InterPro" id="IPR011992">
    <property type="entry name" value="EF-hand-dom_pair"/>
</dbReference>
<dbReference type="OrthoDB" id="6053359at2"/>
<name>A0A5B7ZP67_9GAMM</name>
<sequence>MDIKRKWLLAVPLLVLALWPRASAYAQDATGSATFQDAAGNTITVTSHHAMPAQEDLQAEFAAFDADRDGGISPREARADKYLARAFRMLDGNRDGRLQFEEVREWLDE</sequence>
<dbReference type="Pfam" id="PF13202">
    <property type="entry name" value="EF-hand_5"/>
    <property type="match status" value="2"/>
</dbReference>
<gene>
    <name evidence="3" type="ORF">FHQ07_05210</name>
</gene>
<feature type="signal peptide" evidence="1">
    <location>
        <begin position="1"/>
        <end position="24"/>
    </location>
</feature>
<accession>A0A5B7ZP67</accession>
<evidence type="ECO:0000259" key="2">
    <source>
        <dbReference type="PROSITE" id="PS50222"/>
    </source>
</evidence>
<dbReference type="KEGG" id="thes:FHQ07_05210"/>
<dbReference type="PROSITE" id="PS50222">
    <property type="entry name" value="EF_HAND_2"/>
    <property type="match status" value="1"/>
</dbReference>
<dbReference type="GO" id="GO:0005509">
    <property type="term" value="F:calcium ion binding"/>
    <property type="evidence" value="ECO:0007669"/>
    <property type="project" value="InterPro"/>
</dbReference>
<feature type="chain" id="PRO_5023008541" evidence="1">
    <location>
        <begin position="25"/>
        <end position="109"/>
    </location>
</feature>
<evidence type="ECO:0000256" key="1">
    <source>
        <dbReference type="SAM" id="SignalP"/>
    </source>
</evidence>
<dbReference type="SUPFAM" id="SSF47473">
    <property type="entry name" value="EF-hand"/>
    <property type="match status" value="1"/>
</dbReference>
<dbReference type="InterPro" id="IPR002048">
    <property type="entry name" value="EF_hand_dom"/>
</dbReference>
<protein>
    <submittedName>
        <fullName evidence="3">EF-hand domain-containing protein</fullName>
    </submittedName>
</protein>
<organism evidence="3 4">
    <name type="scientific">Thermomonas aquatica</name>
    <dbReference type="NCBI Taxonomy" id="2202149"/>
    <lineage>
        <taxon>Bacteria</taxon>
        <taxon>Pseudomonadati</taxon>
        <taxon>Pseudomonadota</taxon>
        <taxon>Gammaproteobacteria</taxon>
        <taxon>Lysobacterales</taxon>
        <taxon>Lysobacteraceae</taxon>
        <taxon>Thermomonas</taxon>
    </lineage>
</organism>
<reference evidence="3 4" key="1">
    <citation type="submission" date="2019-06" db="EMBL/GenBank/DDBJ databases">
        <title>Thermomonas aquatica sp. nov., isolated from an industrial wastewater treatment plant.</title>
        <authorList>
            <person name="Jeon J.H."/>
            <person name="Park D.-S."/>
        </authorList>
    </citation>
    <scope>NUCLEOTIDE SEQUENCE [LARGE SCALE GENOMIC DNA]</scope>
    <source>
        <strain evidence="3 4">SY21</strain>
    </source>
</reference>
<dbReference type="PROSITE" id="PS00018">
    <property type="entry name" value="EF_HAND_1"/>
    <property type="match status" value="1"/>
</dbReference>
<keyword evidence="1" id="KW-0732">Signal</keyword>
<dbReference type="EMBL" id="CP040871">
    <property type="protein sequence ID" value="QDA56758.1"/>
    <property type="molecule type" value="Genomic_DNA"/>
</dbReference>